<dbReference type="AlphaFoldDB" id="A0A9N9JCU6"/>
<sequence>LGELGGRLLFDELGQIYKKLESYSEEQKSSFPRGLKRLPIFLNGTDPFDSQSWVPATYLDLSLEKDFNLRRRAVVEHLTEYQNLLKLAGVNSPNIPVWHKPEPKEENSSKLSKSMIESLNDGNKPPFNNVLFNINGEKIFANSSILICAAPYFKEIFFEPLTHSYNREYEDIEPDSFRILLRWLYGEPLSQAIQNNGKKYDDGNFQIYQDFLIASKKFNIESIKELIEYKLVTYVNEDLIDDNLEKVKELAEEYGLEDLLKFCEKIEKIMNDDDEETDKESLEDISEISNSTTNKSNSTKKRRSIINSLKIRFSKRLLSKRYRA</sequence>
<feature type="compositionally biased region" description="Low complexity" evidence="1">
    <location>
        <begin position="288"/>
        <end position="297"/>
    </location>
</feature>
<dbReference type="InterPro" id="IPR000210">
    <property type="entry name" value="BTB/POZ_dom"/>
</dbReference>
<evidence type="ECO:0000313" key="4">
    <source>
        <dbReference type="Proteomes" id="UP000789405"/>
    </source>
</evidence>
<reference evidence="3" key="1">
    <citation type="submission" date="2021-06" db="EMBL/GenBank/DDBJ databases">
        <authorList>
            <person name="Kallberg Y."/>
            <person name="Tangrot J."/>
            <person name="Rosling A."/>
        </authorList>
    </citation>
    <scope>NUCLEOTIDE SEQUENCE</scope>
    <source>
        <strain evidence="3">MA453B</strain>
    </source>
</reference>
<evidence type="ECO:0000256" key="1">
    <source>
        <dbReference type="SAM" id="MobiDB-lite"/>
    </source>
</evidence>
<gene>
    <name evidence="3" type="ORF">DERYTH_LOCUS19125</name>
</gene>
<dbReference type="Gene3D" id="3.30.710.10">
    <property type="entry name" value="Potassium Channel Kv1.1, Chain A"/>
    <property type="match status" value="1"/>
</dbReference>
<protein>
    <submittedName>
        <fullName evidence="3">4809_t:CDS:1</fullName>
    </submittedName>
</protein>
<dbReference type="Proteomes" id="UP000789405">
    <property type="component" value="Unassembled WGS sequence"/>
</dbReference>
<dbReference type="PANTHER" id="PTHR22744">
    <property type="entry name" value="HELIX LOOP HELIX PROTEIN 21-RELATED"/>
    <property type="match status" value="1"/>
</dbReference>
<dbReference type="Pfam" id="PF00651">
    <property type="entry name" value="BTB"/>
    <property type="match status" value="1"/>
</dbReference>
<feature type="domain" description="BTB" evidence="2">
    <location>
        <begin position="128"/>
        <end position="185"/>
    </location>
</feature>
<dbReference type="EMBL" id="CAJVPY010020422">
    <property type="protein sequence ID" value="CAG8775507.1"/>
    <property type="molecule type" value="Genomic_DNA"/>
</dbReference>
<comment type="caution">
    <text evidence="3">The sequence shown here is derived from an EMBL/GenBank/DDBJ whole genome shotgun (WGS) entry which is preliminary data.</text>
</comment>
<organism evidence="3 4">
    <name type="scientific">Dentiscutata erythropus</name>
    <dbReference type="NCBI Taxonomy" id="1348616"/>
    <lineage>
        <taxon>Eukaryota</taxon>
        <taxon>Fungi</taxon>
        <taxon>Fungi incertae sedis</taxon>
        <taxon>Mucoromycota</taxon>
        <taxon>Glomeromycotina</taxon>
        <taxon>Glomeromycetes</taxon>
        <taxon>Diversisporales</taxon>
        <taxon>Gigasporaceae</taxon>
        <taxon>Dentiscutata</taxon>
    </lineage>
</organism>
<feature type="non-terminal residue" evidence="3">
    <location>
        <position position="1"/>
    </location>
</feature>
<feature type="region of interest" description="Disordered" evidence="1">
    <location>
        <begin position="273"/>
        <end position="302"/>
    </location>
</feature>
<dbReference type="InterPro" id="IPR011333">
    <property type="entry name" value="SKP1/BTB/POZ_sf"/>
</dbReference>
<name>A0A9N9JCU6_9GLOM</name>
<dbReference type="CDD" id="cd18186">
    <property type="entry name" value="BTB_POZ_ZBTB_KLHL-like"/>
    <property type="match status" value="1"/>
</dbReference>
<dbReference type="OrthoDB" id="2412294at2759"/>
<evidence type="ECO:0000313" key="3">
    <source>
        <dbReference type="EMBL" id="CAG8775507.1"/>
    </source>
</evidence>
<dbReference type="PANTHER" id="PTHR22744:SF17">
    <property type="entry name" value="BTB DOMAIN-CONTAINING PROTEIN"/>
    <property type="match status" value="1"/>
</dbReference>
<dbReference type="SUPFAM" id="SSF54695">
    <property type="entry name" value="POZ domain"/>
    <property type="match status" value="1"/>
</dbReference>
<feature type="compositionally biased region" description="Acidic residues" evidence="1">
    <location>
        <begin position="273"/>
        <end position="286"/>
    </location>
</feature>
<accession>A0A9N9JCU6</accession>
<evidence type="ECO:0000259" key="2">
    <source>
        <dbReference type="PROSITE" id="PS50097"/>
    </source>
</evidence>
<dbReference type="SMART" id="SM00225">
    <property type="entry name" value="BTB"/>
    <property type="match status" value="1"/>
</dbReference>
<dbReference type="PROSITE" id="PS50097">
    <property type="entry name" value="BTB"/>
    <property type="match status" value="1"/>
</dbReference>
<proteinExistence type="predicted"/>
<keyword evidence="4" id="KW-1185">Reference proteome</keyword>